<dbReference type="AlphaFoldDB" id="A0A7C2K2V8"/>
<protein>
    <recommendedName>
        <fullName evidence="1">Putative zinc ribbon domain-containing protein</fullName>
    </recommendedName>
</protein>
<evidence type="ECO:0000313" key="3">
    <source>
        <dbReference type="EMBL" id="HGL17668.1"/>
    </source>
</evidence>
<dbReference type="InterPro" id="IPR025868">
    <property type="entry name" value="Zn_ribbon_dom_put"/>
</dbReference>
<evidence type="ECO:0000313" key="2">
    <source>
        <dbReference type="EMBL" id="HEN27564.1"/>
    </source>
</evidence>
<comment type="caution">
    <text evidence="2">The sequence shown here is derived from an EMBL/GenBank/DDBJ whole genome shotgun (WGS) entry which is preliminary data.</text>
</comment>
<dbReference type="Pfam" id="PF12674">
    <property type="entry name" value="Zn_ribbon_2"/>
    <property type="match status" value="1"/>
</dbReference>
<reference evidence="2" key="1">
    <citation type="journal article" date="2020" name="mSystems">
        <title>Genome- and Community-Level Interaction Insights into Carbon Utilization and Element Cycling Functions of Hydrothermarchaeota in Hydrothermal Sediment.</title>
        <authorList>
            <person name="Zhou Z."/>
            <person name="Liu Y."/>
            <person name="Xu W."/>
            <person name="Pan J."/>
            <person name="Luo Z.H."/>
            <person name="Li M."/>
        </authorList>
    </citation>
    <scope>NUCLEOTIDE SEQUENCE [LARGE SCALE GENOMIC DNA]</scope>
    <source>
        <strain evidence="2">SpSt-34</strain>
        <strain evidence="3">SpSt-69</strain>
    </source>
</reference>
<dbReference type="EMBL" id="DSOL01000076">
    <property type="protein sequence ID" value="HEN27564.1"/>
    <property type="molecule type" value="Genomic_DNA"/>
</dbReference>
<gene>
    <name evidence="2" type="ORF">ENQ77_02645</name>
    <name evidence="3" type="ORF">ENU66_05020</name>
</gene>
<dbReference type="EMBL" id="DTDJ01000032">
    <property type="protein sequence ID" value="HGL17668.1"/>
    <property type="molecule type" value="Genomic_DNA"/>
</dbReference>
<evidence type="ECO:0000259" key="1">
    <source>
        <dbReference type="Pfam" id="PF12674"/>
    </source>
</evidence>
<proteinExistence type="predicted"/>
<name>A0A7C2K2V8_UNCW3</name>
<sequence length="91" mass="10537">MVQKTICQSCGTPIVSEEEFGTNADGSLNYEYCRKCFQNGKFTEPNITMEEMIKKVATEMIEIEKIPSKYAYKIAREYIPELKRWRSGPKS</sequence>
<accession>A0A7C2K2V8</accession>
<organism evidence="2">
    <name type="scientific">candidate division WOR-3 bacterium</name>
    <dbReference type="NCBI Taxonomy" id="2052148"/>
    <lineage>
        <taxon>Bacteria</taxon>
        <taxon>Bacteria division WOR-3</taxon>
    </lineage>
</organism>
<feature type="domain" description="Putative zinc ribbon" evidence="1">
    <location>
        <begin position="6"/>
        <end position="86"/>
    </location>
</feature>